<comment type="subcellular location">
    <subcellularLocation>
        <location evidence="1">Membrane</location>
        <topology evidence="1">Multi-pass membrane protein</topology>
    </subcellularLocation>
</comment>
<keyword evidence="4 5" id="KW-0472">Membrane</keyword>
<feature type="transmembrane region" description="Helical" evidence="5">
    <location>
        <begin position="197"/>
        <end position="216"/>
    </location>
</feature>
<accession>A0AA36ICH2</accession>
<dbReference type="Pfam" id="PF03151">
    <property type="entry name" value="TPT"/>
    <property type="match status" value="1"/>
</dbReference>
<keyword evidence="2 5" id="KW-0812">Transmembrane</keyword>
<evidence type="ECO:0000313" key="8">
    <source>
        <dbReference type="Proteomes" id="UP001178507"/>
    </source>
</evidence>
<feature type="transmembrane region" description="Helical" evidence="5">
    <location>
        <begin position="133"/>
        <end position="151"/>
    </location>
</feature>
<feature type="transmembrane region" description="Helical" evidence="5">
    <location>
        <begin position="78"/>
        <end position="96"/>
    </location>
</feature>
<feature type="transmembrane region" description="Helical" evidence="5">
    <location>
        <begin position="44"/>
        <end position="66"/>
    </location>
</feature>
<sequence>MSAGKEPPASGGQLWILLLFLGHASCSVFLILVNKTISTSFPFAWTVVFLQNSGTILCSTLLHLYGKVLLRRLERHQVLPLFLDALWLVAVLLSSFKALEEVSVPLYVVIRNTVPFLTALCERVALKKPMDSMLVLALLITFMGTILYSVTDFTIRYNGAVYAISNALLVAGMCTFERYLMTTANLGMSAIDINFHRVVLSMPLIAILGYFEGFPFTLLELSARRYEATLVASSSFAAFGIGTLLLALQGEVSATTIQVANVAYKCATTVVSRLTHPSELTFMGVVGYSVCTSGVLTYTLTRGTASKKEK</sequence>
<keyword evidence="3 5" id="KW-1133">Transmembrane helix</keyword>
<dbReference type="AlphaFoldDB" id="A0AA36ICH2"/>
<dbReference type="GO" id="GO:0016020">
    <property type="term" value="C:membrane"/>
    <property type="evidence" value="ECO:0007669"/>
    <property type="project" value="UniProtKB-SubCell"/>
</dbReference>
<reference evidence="7" key="1">
    <citation type="submission" date="2023-08" db="EMBL/GenBank/DDBJ databases">
        <authorList>
            <person name="Chen Y."/>
            <person name="Shah S."/>
            <person name="Dougan E. K."/>
            <person name="Thang M."/>
            <person name="Chan C."/>
        </authorList>
    </citation>
    <scope>NUCLEOTIDE SEQUENCE</scope>
</reference>
<dbReference type="InterPro" id="IPR037185">
    <property type="entry name" value="EmrE-like"/>
</dbReference>
<evidence type="ECO:0000256" key="1">
    <source>
        <dbReference type="ARBA" id="ARBA00004141"/>
    </source>
</evidence>
<evidence type="ECO:0000259" key="6">
    <source>
        <dbReference type="Pfam" id="PF03151"/>
    </source>
</evidence>
<name>A0AA36ICH2_9DINO</name>
<dbReference type="Proteomes" id="UP001178507">
    <property type="component" value="Unassembled WGS sequence"/>
</dbReference>
<evidence type="ECO:0000256" key="2">
    <source>
        <dbReference type="ARBA" id="ARBA00022692"/>
    </source>
</evidence>
<keyword evidence="8" id="KW-1185">Reference proteome</keyword>
<evidence type="ECO:0000256" key="5">
    <source>
        <dbReference type="SAM" id="Phobius"/>
    </source>
</evidence>
<organism evidence="7 8">
    <name type="scientific">Effrenium voratum</name>
    <dbReference type="NCBI Taxonomy" id="2562239"/>
    <lineage>
        <taxon>Eukaryota</taxon>
        <taxon>Sar</taxon>
        <taxon>Alveolata</taxon>
        <taxon>Dinophyceae</taxon>
        <taxon>Suessiales</taxon>
        <taxon>Symbiodiniaceae</taxon>
        <taxon>Effrenium</taxon>
    </lineage>
</organism>
<dbReference type="InterPro" id="IPR050186">
    <property type="entry name" value="TPT_transporter"/>
</dbReference>
<feature type="transmembrane region" description="Helical" evidence="5">
    <location>
        <begin position="228"/>
        <end position="248"/>
    </location>
</feature>
<feature type="transmembrane region" description="Helical" evidence="5">
    <location>
        <begin position="157"/>
        <end position="176"/>
    </location>
</feature>
<protein>
    <recommendedName>
        <fullName evidence="6">Sugar phosphate transporter domain-containing protein</fullName>
    </recommendedName>
</protein>
<dbReference type="EMBL" id="CAUJNA010001090">
    <property type="protein sequence ID" value="CAJ1384175.1"/>
    <property type="molecule type" value="Genomic_DNA"/>
</dbReference>
<dbReference type="PANTHER" id="PTHR11132">
    <property type="entry name" value="SOLUTE CARRIER FAMILY 35"/>
    <property type="match status" value="1"/>
</dbReference>
<dbReference type="InterPro" id="IPR004853">
    <property type="entry name" value="Sugar_P_trans_dom"/>
</dbReference>
<comment type="caution">
    <text evidence="7">The sequence shown here is derived from an EMBL/GenBank/DDBJ whole genome shotgun (WGS) entry which is preliminary data.</text>
</comment>
<evidence type="ECO:0000256" key="3">
    <source>
        <dbReference type="ARBA" id="ARBA00022989"/>
    </source>
</evidence>
<evidence type="ECO:0000256" key="4">
    <source>
        <dbReference type="ARBA" id="ARBA00023136"/>
    </source>
</evidence>
<dbReference type="SUPFAM" id="SSF103481">
    <property type="entry name" value="Multidrug resistance efflux transporter EmrE"/>
    <property type="match status" value="1"/>
</dbReference>
<proteinExistence type="predicted"/>
<gene>
    <name evidence="7" type="ORF">EVOR1521_LOCUS11087</name>
</gene>
<evidence type="ECO:0000313" key="7">
    <source>
        <dbReference type="EMBL" id="CAJ1384175.1"/>
    </source>
</evidence>
<feature type="transmembrane region" description="Helical" evidence="5">
    <location>
        <begin position="12"/>
        <end position="32"/>
    </location>
</feature>
<feature type="domain" description="Sugar phosphate transporter" evidence="6">
    <location>
        <begin position="16"/>
        <end position="298"/>
    </location>
</feature>